<comment type="caution">
    <text evidence="2">The sequence shown here is derived from an EMBL/GenBank/DDBJ whole genome shotgun (WGS) entry which is preliminary data.</text>
</comment>
<feature type="region of interest" description="Disordered" evidence="1">
    <location>
        <begin position="67"/>
        <end position="88"/>
    </location>
</feature>
<proteinExistence type="predicted"/>
<dbReference type="Proteomes" id="UP001066276">
    <property type="component" value="Chromosome 3_1"/>
</dbReference>
<sequence length="133" mass="14375">MELLASRDQEGAPPRNRRGLRRCGLDCAGTFLYLRLSSPGSISPYGRSNLAGKEGRSWQRVLEFCGPLDRGPSHSTAESPRDSGELPAPEAISLHLRGISVSVVGPCSLRPGRWRFSPGPVGARCLHCGLMHL</sequence>
<evidence type="ECO:0000256" key="1">
    <source>
        <dbReference type="SAM" id="MobiDB-lite"/>
    </source>
</evidence>
<protein>
    <submittedName>
        <fullName evidence="2">Uncharacterized protein</fullName>
    </submittedName>
</protein>
<dbReference type="AlphaFoldDB" id="A0AAV7UG77"/>
<evidence type="ECO:0000313" key="3">
    <source>
        <dbReference type="Proteomes" id="UP001066276"/>
    </source>
</evidence>
<name>A0AAV7UG77_PLEWA</name>
<organism evidence="2 3">
    <name type="scientific">Pleurodeles waltl</name>
    <name type="common">Iberian ribbed newt</name>
    <dbReference type="NCBI Taxonomy" id="8319"/>
    <lineage>
        <taxon>Eukaryota</taxon>
        <taxon>Metazoa</taxon>
        <taxon>Chordata</taxon>
        <taxon>Craniata</taxon>
        <taxon>Vertebrata</taxon>
        <taxon>Euteleostomi</taxon>
        <taxon>Amphibia</taxon>
        <taxon>Batrachia</taxon>
        <taxon>Caudata</taxon>
        <taxon>Salamandroidea</taxon>
        <taxon>Salamandridae</taxon>
        <taxon>Pleurodelinae</taxon>
        <taxon>Pleurodeles</taxon>
    </lineage>
</organism>
<gene>
    <name evidence="2" type="ORF">NDU88_004800</name>
</gene>
<evidence type="ECO:0000313" key="2">
    <source>
        <dbReference type="EMBL" id="KAJ1188035.1"/>
    </source>
</evidence>
<dbReference type="EMBL" id="JANPWB010000005">
    <property type="protein sequence ID" value="KAJ1188035.1"/>
    <property type="molecule type" value="Genomic_DNA"/>
</dbReference>
<keyword evidence="3" id="KW-1185">Reference proteome</keyword>
<reference evidence="2" key="1">
    <citation type="journal article" date="2022" name="bioRxiv">
        <title>Sequencing and chromosome-scale assembly of the giantPleurodeles waltlgenome.</title>
        <authorList>
            <person name="Brown T."/>
            <person name="Elewa A."/>
            <person name="Iarovenko S."/>
            <person name="Subramanian E."/>
            <person name="Araus A.J."/>
            <person name="Petzold A."/>
            <person name="Susuki M."/>
            <person name="Suzuki K.-i.T."/>
            <person name="Hayashi T."/>
            <person name="Toyoda A."/>
            <person name="Oliveira C."/>
            <person name="Osipova E."/>
            <person name="Leigh N.D."/>
            <person name="Simon A."/>
            <person name="Yun M.H."/>
        </authorList>
    </citation>
    <scope>NUCLEOTIDE SEQUENCE</scope>
    <source>
        <strain evidence="2">20211129_DDA</strain>
        <tissue evidence="2">Liver</tissue>
    </source>
</reference>
<accession>A0AAV7UG77</accession>